<dbReference type="InterPro" id="IPR003661">
    <property type="entry name" value="HisK_dim/P_dom"/>
</dbReference>
<evidence type="ECO:0000256" key="18">
    <source>
        <dbReference type="SAM" id="Phobius"/>
    </source>
</evidence>
<keyword evidence="12" id="KW-0902">Two-component regulatory system</keyword>
<evidence type="ECO:0000256" key="6">
    <source>
        <dbReference type="ARBA" id="ARBA00022679"/>
    </source>
</evidence>
<evidence type="ECO:0000256" key="3">
    <source>
        <dbReference type="ARBA" id="ARBA00012438"/>
    </source>
</evidence>
<sequence>MKRTGFLHRIYNTDPFFRTVFLWYLVLVVVLGGSQLLAEYFSQKQHIEDESQVLFRVFEQPLHRALIADDKDKLQEIADQILISPDIIGIQLKRGDAFFFSHFKPGNNFHLHTDDTNTRISLTHQSVTIQQSAPLHQHSLLAGDPVIFQFNLQQSDFYVLLITDRLHILEHMGFWQNAVLTILFKSLLIALVLYLFLRNYISAPLKHLAIQVRDLTFTPARHTPSQLNEPDLLLQLQSDDQLRLCPEFHHLNQALNEMMARNYRQACDFYRSKEADQQEAIAEASSKARNQFLAAMSHEIRTPMNAIIGFTELTLKTDLTGKQKDYLGKIDHSANALLRIINDILDYSKIESGKMPIEKTSFLLSDLLENVTAVIAAACDDKNLELIFNLPPDVPEHLIGDPLRLEQILLNLIANAIKFTDHGYIMVSVKVARCQENGIRLFCAVEDTGIGMTGEQINRLFQSFSQADDSITRRYGGTGLGLAICKELVTLMGGDISVISEPGKGSSFNFNVRLEEDLSDGRQQCLLNGLLHGMRILLVDDHDLSRTAICQLLRDLPAEFDWVNSGETALKYLSSMTQDDSWQLIIVNQNMKDLDGIATIDCIRQLPDTEDIHCLLLCSESSQYALKEQALMAGVDGFLNKPLTRKRLVSVINRQLADLSTPDITPPVLNTRLNPALTGTEILLVEDNPVNQEMLAEILEQAGCSVAFAENGQEAVDLVADPDTPGFDMILMDLQMPVMDGYKATRMIRESGIDAETLPVVAMTAHVLEEEKLECLKAGMNDHLGKPVNPGELFRCLNKWLAIATGQTDLLNQDGAVVNVSHESESARVHQSTGYSKDTPADDEPGLFTAIHHFPDVHGLNIRKGLSRVGGQQEIYRKVLNTYRKAHSEFIEHAEDMFSNNNIKELSAYYHRLKGGSANIGAEHLCSLIEKLETSLKLNNREDYTFAQPEFQDEFYHLMQGLDHLVFENETPDETKELDSSRRKKALQLATAVQDCLETDIVRCRNTVSELRECIGYHPTLARLSAALNQYDFLEADKLLRQLILLIKE</sequence>
<evidence type="ECO:0000256" key="11">
    <source>
        <dbReference type="ARBA" id="ARBA00022989"/>
    </source>
</evidence>
<dbReference type="InterPro" id="IPR011006">
    <property type="entry name" value="CheY-like_superfamily"/>
</dbReference>
<dbReference type="InterPro" id="IPR036890">
    <property type="entry name" value="HATPase_C_sf"/>
</dbReference>
<evidence type="ECO:0000259" key="21">
    <source>
        <dbReference type="PROSITE" id="PS50894"/>
    </source>
</evidence>
<keyword evidence="7 18" id="KW-0812">Transmembrane</keyword>
<evidence type="ECO:0000313" key="23">
    <source>
        <dbReference type="Proteomes" id="UP000565262"/>
    </source>
</evidence>
<feature type="domain" description="HPt" evidence="21">
    <location>
        <begin position="872"/>
        <end position="972"/>
    </location>
</feature>
<keyword evidence="13 18" id="KW-0472">Membrane</keyword>
<feature type="transmembrane region" description="Helical" evidence="18">
    <location>
        <begin position="20"/>
        <end position="38"/>
    </location>
</feature>
<feature type="transmembrane region" description="Helical" evidence="18">
    <location>
        <begin position="174"/>
        <end position="197"/>
    </location>
</feature>
<feature type="domain" description="Response regulatory" evidence="20">
    <location>
        <begin position="681"/>
        <end position="801"/>
    </location>
</feature>
<dbReference type="PRINTS" id="PR00344">
    <property type="entry name" value="BCTRLSENSOR"/>
</dbReference>
<feature type="modified residue" description="4-aspartylphosphate" evidence="17">
    <location>
        <position position="733"/>
    </location>
</feature>
<dbReference type="InterPro" id="IPR005467">
    <property type="entry name" value="His_kinase_dom"/>
</dbReference>
<dbReference type="Gene3D" id="3.40.50.2300">
    <property type="match status" value="2"/>
</dbReference>
<dbReference type="PROSITE" id="PS50894">
    <property type="entry name" value="HPT"/>
    <property type="match status" value="1"/>
</dbReference>
<dbReference type="PROSITE" id="PS50110">
    <property type="entry name" value="RESPONSE_REGULATORY"/>
    <property type="match status" value="2"/>
</dbReference>
<evidence type="ECO:0000256" key="15">
    <source>
        <dbReference type="ARBA" id="ARBA00068150"/>
    </source>
</evidence>
<dbReference type="InterPro" id="IPR001789">
    <property type="entry name" value="Sig_transdc_resp-reg_receiver"/>
</dbReference>
<comment type="caution">
    <text evidence="22">The sequence shown here is derived from an EMBL/GenBank/DDBJ whole genome shotgun (WGS) entry which is preliminary data.</text>
</comment>
<dbReference type="SMART" id="SM00388">
    <property type="entry name" value="HisKA"/>
    <property type="match status" value="1"/>
</dbReference>
<dbReference type="Gene3D" id="3.30.565.10">
    <property type="entry name" value="Histidine kinase-like ATPase, C-terminal domain"/>
    <property type="match status" value="1"/>
</dbReference>
<dbReference type="FunFam" id="3.30.565.10:FF:000010">
    <property type="entry name" value="Sensor histidine kinase RcsC"/>
    <property type="match status" value="1"/>
</dbReference>
<dbReference type="InterPro" id="IPR036641">
    <property type="entry name" value="HPT_dom_sf"/>
</dbReference>
<dbReference type="GO" id="GO:0005886">
    <property type="term" value="C:plasma membrane"/>
    <property type="evidence" value="ECO:0007669"/>
    <property type="project" value="UniProtKB-SubCell"/>
</dbReference>
<dbReference type="PROSITE" id="PS50109">
    <property type="entry name" value="HIS_KIN"/>
    <property type="match status" value="1"/>
</dbReference>
<evidence type="ECO:0000259" key="19">
    <source>
        <dbReference type="PROSITE" id="PS50109"/>
    </source>
</evidence>
<dbReference type="InterPro" id="IPR036097">
    <property type="entry name" value="HisK_dim/P_sf"/>
</dbReference>
<dbReference type="Gene3D" id="1.10.287.130">
    <property type="match status" value="1"/>
</dbReference>
<feature type="domain" description="Response regulatory" evidence="20">
    <location>
        <begin position="535"/>
        <end position="656"/>
    </location>
</feature>
<feature type="modified residue" description="Phosphohistidine" evidence="16">
    <location>
        <position position="911"/>
    </location>
</feature>
<dbReference type="CDD" id="cd17546">
    <property type="entry name" value="REC_hyHK_CKI1_RcsC-like"/>
    <property type="match status" value="1"/>
</dbReference>
<dbReference type="FunFam" id="1.10.287.130:FF:000002">
    <property type="entry name" value="Two-component osmosensing histidine kinase"/>
    <property type="match status" value="1"/>
</dbReference>
<keyword evidence="23" id="KW-1185">Reference proteome</keyword>
<evidence type="ECO:0000256" key="16">
    <source>
        <dbReference type="PROSITE-ProRule" id="PRU00110"/>
    </source>
</evidence>
<dbReference type="SMART" id="SM00448">
    <property type="entry name" value="REC"/>
    <property type="match status" value="2"/>
</dbReference>
<keyword evidence="10" id="KW-0067">ATP-binding</keyword>
<dbReference type="EC" id="2.7.13.3" evidence="3"/>
<evidence type="ECO:0000259" key="20">
    <source>
        <dbReference type="PROSITE" id="PS50110"/>
    </source>
</evidence>
<dbReference type="SUPFAM" id="SSF47384">
    <property type="entry name" value="Homodimeric domain of signal transducing histidine kinase"/>
    <property type="match status" value="1"/>
</dbReference>
<evidence type="ECO:0000256" key="8">
    <source>
        <dbReference type="ARBA" id="ARBA00022741"/>
    </source>
</evidence>
<protein>
    <recommendedName>
        <fullName evidence="15">Sensory/regulatory protein RpfC</fullName>
        <ecNumber evidence="3">2.7.13.3</ecNumber>
    </recommendedName>
</protein>
<organism evidence="22 23">
    <name type="scientific">Oceanospirillum sediminis</name>
    <dbReference type="NCBI Taxonomy" id="2760088"/>
    <lineage>
        <taxon>Bacteria</taxon>
        <taxon>Pseudomonadati</taxon>
        <taxon>Pseudomonadota</taxon>
        <taxon>Gammaproteobacteria</taxon>
        <taxon>Oceanospirillales</taxon>
        <taxon>Oceanospirillaceae</taxon>
        <taxon>Oceanospirillum</taxon>
    </lineage>
</organism>
<dbReference type="AlphaFoldDB" id="A0A839IPJ9"/>
<dbReference type="SUPFAM" id="SSF55874">
    <property type="entry name" value="ATPase domain of HSP90 chaperone/DNA topoisomerase II/histidine kinase"/>
    <property type="match status" value="1"/>
</dbReference>
<dbReference type="PANTHER" id="PTHR45339">
    <property type="entry name" value="HYBRID SIGNAL TRANSDUCTION HISTIDINE KINASE J"/>
    <property type="match status" value="1"/>
</dbReference>
<dbReference type="InterPro" id="IPR003594">
    <property type="entry name" value="HATPase_dom"/>
</dbReference>
<comment type="subcellular location">
    <subcellularLocation>
        <location evidence="2">Cell membrane</location>
        <topology evidence="2">Multi-pass membrane protein</topology>
    </subcellularLocation>
</comment>
<accession>A0A839IPJ9</accession>
<dbReference type="Proteomes" id="UP000565262">
    <property type="component" value="Unassembled WGS sequence"/>
</dbReference>
<dbReference type="InterPro" id="IPR008207">
    <property type="entry name" value="Sig_transdc_His_kin_Hpt_dom"/>
</dbReference>
<dbReference type="CDD" id="cd00156">
    <property type="entry name" value="REC"/>
    <property type="match status" value="1"/>
</dbReference>
<evidence type="ECO:0000256" key="7">
    <source>
        <dbReference type="ARBA" id="ARBA00022692"/>
    </source>
</evidence>
<dbReference type="Pfam" id="PF02518">
    <property type="entry name" value="HATPase_c"/>
    <property type="match status" value="1"/>
</dbReference>
<evidence type="ECO:0000256" key="14">
    <source>
        <dbReference type="ARBA" id="ARBA00064003"/>
    </source>
</evidence>
<evidence type="ECO:0000256" key="9">
    <source>
        <dbReference type="ARBA" id="ARBA00022777"/>
    </source>
</evidence>
<keyword evidence="8" id="KW-0547">Nucleotide-binding</keyword>
<evidence type="ECO:0000256" key="10">
    <source>
        <dbReference type="ARBA" id="ARBA00022840"/>
    </source>
</evidence>
<gene>
    <name evidence="22" type="ORF">H4O21_07125</name>
</gene>
<evidence type="ECO:0000256" key="5">
    <source>
        <dbReference type="ARBA" id="ARBA00022553"/>
    </source>
</evidence>
<dbReference type="Gene3D" id="1.20.120.160">
    <property type="entry name" value="HPT domain"/>
    <property type="match status" value="1"/>
</dbReference>
<evidence type="ECO:0000256" key="1">
    <source>
        <dbReference type="ARBA" id="ARBA00000085"/>
    </source>
</evidence>
<dbReference type="GO" id="GO:0000155">
    <property type="term" value="F:phosphorelay sensor kinase activity"/>
    <property type="evidence" value="ECO:0007669"/>
    <property type="project" value="InterPro"/>
</dbReference>
<evidence type="ECO:0000256" key="13">
    <source>
        <dbReference type="ARBA" id="ARBA00023136"/>
    </source>
</evidence>
<keyword evidence="5 17" id="KW-0597">Phosphoprotein</keyword>
<name>A0A839IPJ9_9GAMM</name>
<dbReference type="CDD" id="cd16922">
    <property type="entry name" value="HATPase_EvgS-ArcB-TorS-like"/>
    <property type="match status" value="1"/>
</dbReference>
<evidence type="ECO:0000256" key="4">
    <source>
        <dbReference type="ARBA" id="ARBA00022475"/>
    </source>
</evidence>
<dbReference type="Pfam" id="PF00512">
    <property type="entry name" value="HisKA"/>
    <property type="match status" value="1"/>
</dbReference>
<keyword evidence="9" id="KW-0418">Kinase</keyword>
<dbReference type="Pfam" id="PF00072">
    <property type="entry name" value="Response_reg"/>
    <property type="match status" value="2"/>
</dbReference>
<dbReference type="Pfam" id="PF01627">
    <property type="entry name" value="Hpt"/>
    <property type="match status" value="1"/>
</dbReference>
<dbReference type="RefSeq" id="WP_182808145.1">
    <property type="nucleotide sequence ID" value="NZ_JACJFM010000006.1"/>
</dbReference>
<reference evidence="22 23" key="1">
    <citation type="submission" date="2020-08" db="EMBL/GenBank/DDBJ databases">
        <title>Oceanospirillum sp. nov. isolated from marine sediment.</title>
        <authorList>
            <person name="Ji X."/>
        </authorList>
    </citation>
    <scope>NUCLEOTIDE SEQUENCE [LARGE SCALE GENOMIC DNA]</scope>
    <source>
        <strain evidence="22 23">D5</strain>
    </source>
</reference>
<comment type="catalytic activity">
    <reaction evidence="1">
        <text>ATP + protein L-histidine = ADP + protein N-phospho-L-histidine.</text>
        <dbReference type="EC" id="2.7.13.3"/>
    </reaction>
</comment>
<comment type="subunit">
    <text evidence="14">At low DSF concentrations, interacts with RpfF.</text>
</comment>
<dbReference type="EMBL" id="JACJFM010000006">
    <property type="protein sequence ID" value="MBB1486377.1"/>
    <property type="molecule type" value="Genomic_DNA"/>
</dbReference>
<dbReference type="InterPro" id="IPR004358">
    <property type="entry name" value="Sig_transdc_His_kin-like_C"/>
</dbReference>
<evidence type="ECO:0000256" key="2">
    <source>
        <dbReference type="ARBA" id="ARBA00004651"/>
    </source>
</evidence>
<dbReference type="CDD" id="cd00082">
    <property type="entry name" value="HisKA"/>
    <property type="match status" value="1"/>
</dbReference>
<keyword evidence="4" id="KW-1003">Cell membrane</keyword>
<feature type="domain" description="Histidine kinase" evidence="19">
    <location>
        <begin position="295"/>
        <end position="516"/>
    </location>
</feature>
<dbReference type="PANTHER" id="PTHR45339:SF1">
    <property type="entry name" value="HYBRID SIGNAL TRANSDUCTION HISTIDINE KINASE J"/>
    <property type="match status" value="1"/>
</dbReference>
<evidence type="ECO:0000313" key="22">
    <source>
        <dbReference type="EMBL" id="MBB1486377.1"/>
    </source>
</evidence>
<comment type="caution">
    <text evidence="17">Lacks conserved residue(s) required for the propagation of feature annotation.</text>
</comment>
<dbReference type="SUPFAM" id="SSF47226">
    <property type="entry name" value="Histidine-containing phosphotransfer domain, HPT domain"/>
    <property type="match status" value="1"/>
</dbReference>
<evidence type="ECO:0000256" key="17">
    <source>
        <dbReference type="PROSITE-ProRule" id="PRU00169"/>
    </source>
</evidence>
<dbReference type="GO" id="GO:0005524">
    <property type="term" value="F:ATP binding"/>
    <property type="evidence" value="ECO:0007669"/>
    <property type="project" value="UniProtKB-KW"/>
</dbReference>
<evidence type="ECO:0000256" key="12">
    <source>
        <dbReference type="ARBA" id="ARBA00023012"/>
    </source>
</evidence>
<dbReference type="SMART" id="SM00387">
    <property type="entry name" value="HATPase_c"/>
    <property type="match status" value="1"/>
</dbReference>
<keyword evidence="6" id="KW-0808">Transferase</keyword>
<dbReference type="SUPFAM" id="SSF52172">
    <property type="entry name" value="CheY-like"/>
    <property type="match status" value="2"/>
</dbReference>
<keyword evidence="11 18" id="KW-1133">Transmembrane helix</keyword>
<proteinExistence type="predicted"/>